<organism evidence="3 4">
    <name type="scientific">Sphagnum jensenii</name>
    <dbReference type="NCBI Taxonomy" id="128206"/>
    <lineage>
        <taxon>Eukaryota</taxon>
        <taxon>Viridiplantae</taxon>
        <taxon>Streptophyta</taxon>
        <taxon>Embryophyta</taxon>
        <taxon>Bryophyta</taxon>
        <taxon>Sphagnophytina</taxon>
        <taxon>Sphagnopsida</taxon>
        <taxon>Sphagnales</taxon>
        <taxon>Sphagnaceae</taxon>
        <taxon>Sphagnum</taxon>
    </lineage>
</organism>
<dbReference type="PANTHER" id="PTHR31833">
    <property type="entry name" value="UPF0690 PROTEIN C1ORF52"/>
    <property type="match status" value="1"/>
</dbReference>
<keyword evidence="2" id="KW-1133">Transmembrane helix</keyword>
<evidence type="ECO:0000313" key="4">
    <source>
        <dbReference type="Proteomes" id="UP001497444"/>
    </source>
</evidence>
<reference evidence="3" key="1">
    <citation type="submission" date="2024-02" db="EMBL/GenBank/DDBJ databases">
        <authorList>
            <consortium name="ELIXIR-Norway"/>
            <consortium name="Elixir Norway"/>
        </authorList>
    </citation>
    <scope>NUCLEOTIDE SEQUENCE</scope>
</reference>
<keyword evidence="4" id="KW-1185">Reference proteome</keyword>
<accession>A0ABP0WZ25</accession>
<feature type="region of interest" description="Disordered" evidence="1">
    <location>
        <begin position="49"/>
        <end position="93"/>
    </location>
</feature>
<evidence type="ECO:0000256" key="2">
    <source>
        <dbReference type="SAM" id="Phobius"/>
    </source>
</evidence>
<evidence type="ECO:0000256" key="1">
    <source>
        <dbReference type="SAM" id="MobiDB-lite"/>
    </source>
</evidence>
<evidence type="ECO:0000313" key="3">
    <source>
        <dbReference type="EMBL" id="CAK9271200.1"/>
    </source>
</evidence>
<sequence length="213" mass="23565">MFACPLFVPAIWCGFGFSVVCCGDLFVILLLYNAMAGRWSAMDPLSVLSDASDSDSGEEEEEEEDNDDAKQPGSPIHEVALASEKNAAGSDVRKPGLNYEALSRHGYSGGLSILHVPAPRGQAGEQDWSWSAGKRKNEEGETEETYEDREQTRQLANNSAATRRDAITEQKALSFSQKEKRKRDMGQSSRGKNYVEEEKRLLRDQGVYSGFDT</sequence>
<feature type="compositionally biased region" description="Acidic residues" evidence="1">
    <location>
        <begin position="52"/>
        <end position="67"/>
    </location>
</feature>
<feature type="region of interest" description="Disordered" evidence="1">
    <location>
        <begin position="118"/>
        <end position="199"/>
    </location>
</feature>
<name>A0ABP0WZ25_9BRYO</name>
<keyword evidence="2" id="KW-0812">Transmembrane</keyword>
<dbReference type="Proteomes" id="UP001497444">
    <property type="component" value="Chromosome 4"/>
</dbReference>
<dbReference type="PANTHER" id="PTHR31833:SF2">
    <property type="entry name" value="UPF0690 PROTEIN C1ORF52"/>
    <property type="match status" value="1"/>
</dbReference>
<gene>
    <name evidence="3" type="ORF">CSSPJE1EN1_LOCUS16678</name>
</gene>
<protein>
    <submittedName>
        <fullName evidence="3">Uncharacterized protein</fullName>
    </submittedName>
</protein>
<proteinExistence type="predicted"/>
<feature type="transmembrane region" description="Helical" evidence="2">
    <location>
        <begin position="6"/>
        <end position="32"/>
    </location>
</feature>
<keyword evidence="2" id="KW-0472">Membrane</keyword>
<dbReference type="EMBL" id="OZ020099">
    <property type="protein sequence ID" value="CAK9271200.1"/>
    <property type="molecule type" value="Genomic_DNA"/>
</dbReference>